<dbReference type="EMBL" id="MU003816">
    <property type="protein sequence ID" value="KAF2719065.1"/>
    <property type="molecule type" value="Genomic_DNA"/>
</dbReference>
<sequence>MISHPAESGGIIRCNSADPAYSAKDLLDIMYPLTNNSTTTPQDDNSTSDDESIYYRYPSIMEVPPVEESPPETAFQVPFDPFAGLNLRLEQSFRDEVISKPSPLQQVNIYDDHYLDNRKHPQDNEDEEASVTSDESFDDGRTPIPPPKLYPHQHRIKVDIPPPPPPPIYSDPLAGLLGLTSSPTTLPSPPPPPVPYPLDLDHDGYVSDHRHGPLPSPTMPPPPAPLSNEGICNLFYEAEQQVKSKPLCKNFESFFDEPRGGSSKNVPPHEQTWVDNDGFDTGATARLLSALPPPFPPPFTAEPFPAGRGDDQVASPYADLLPPYMPYATPYYFRESDKDSKPHSNAPSVPIPTSEKELEASLVIPHEARARRCRVGGVKLWTRRILYTAAILCLLTVGVVGTLLLSGLFKKF</sequence>
<evidence type="ECO:0000256" key="1">
    <source>
        <dbReference type="SAM" id="MobiDB-lite"/>
    </source>
</evidence>
<protein>
    <submittedName>
        <fullName evidence="3">Uncharacterized protein</fullName>
    </submittedName>
</protein>
<dbReference type="AlphaFoldDB" id="A0A9P4Q3Y2"/>
<evidence type="ECO:0000313" key="4">
    <source>
        <dbReference type="Proteomes" id="UP000799441"/>
    </source>
</evidence>
<feature type="compositionally biased region" description="Pro residues" evidence="1">
    <location>
        <begin position="160"/>
        <end position="169"/>
    </location>
</feature>
<proteinExistence type="predicted"/>
<keyword evidence="2" id="KW-0472">Membrane</keyword>
<name>A0A9P4Q3Y2_9PEZI</name>
<evidence type="ECO:0000256" key="2">
    <source>
        <dbReference type="SAM" id="Phobius"/>
    </source>
</evidence>
<comment type="caution">
    <text evidence="3">The sequence shown here is derived from an EMBL/GenBank/DDBJ whole genome shotgun (WGS) entry which is preliminary data.</text>
</comment>
<keyword evidence="4" id="KW-1185">Reference proteome</keyword>
<feature type="compositionally biased region" description="Low complexity" evidence="1">
    <location>
        <begin position="172"/>
        <end position="185"/>
    </location>
</feature>
<accession>A0A9P4Q3Y2</accession>
<reference evidence="3" key="1">
    <citation type="journal article" date="2020" name="Stud. Mycol.">
        <title>101 Dothideomycetes genomes: a test case for predicting lifestyles and emergence of pathogens.</title>
        <authorList>
            <person name="Haridas S."/>
            <person name="Albert R."/>
            <person name="Binder M."/>
            <person name="Bloem J."/>
            <person name="Labutti K."/>
            <person name="Salamov A."/>
            <person name="Andreopoulos B."/>
            <person name="Baker S."/>
            <person name="Barry K."/>
            <person name="Bills G."/>
            <person name="Bluhm B."/>
            <person name="Cannon C."/>
            <person name="Castanera R."/>
            <person name="Culley D."/>
            <person name="Daum C."/>
            <person name="Ezra D."/>
            <person name="Gonzalez J."/>
            <person name="Henrissat B."/>
            <person name="Kuo A."/>
            <person name="Liang C."/>
            <person name="Lipzen A."/>
            <person name="Lutzoni F."/>
            <person name="Magnuson J."/>
            <person name="Mondo S."/>
            <person name="Nolan M."/>
            <person name="Ohm R."/>
            <person name="Pangilinan J."/>
            <person name="Park H.-J."/>
            <person name="Ramirez L."/>
            <person name="Alfaro M."/>
            <person name="Sun H."/>
            <person name="Tritt A."/>
            <person name="Yoshinaga Y."/>
            <person name="Zwiers L.-H."/>
            <person name="Turgeon B."/>
            <person name="Goodwin S."/>
            <person name="Spatafora J."/>
            <person name="Crous P."/>
            <person name="Grigoriev I."/>
        </authorList>
    </citation>
    <scope>NUCLEOTIDE SEQUENCE</scope>
    <source>
        <strain evidence="3">CBS 116435</strain>
    </source>
</reference>
<keyword evidence="2" id="KW-0812">Transmembrane</keyword>
<organism evidence="3 4">
    <name type="scientific">Polychaeton citri CBS 116435</name>
    <dbReference type="NCBI Taxonomy" id="1314669"/>
    <lineage>
        <taxon>Eukaryota</taxon>
        <taxon>Fungi</taxon>
        <taxon>Dikarya</taxon>
        <taxon>Ascomycota</taxon>
        <taxon>Pezizomycotina</taxon>
        <taxon>Dothideomycetes</taxon>
        <taxon>Dothideomycetidae</taxon>
        <taxon>Capnodiales</taxon>
        <taxon>Capnodiaceae</taxon>
        <taxon>Polychaeton</taxon>
    </lineage>
</organism>
<feature type="region of interest" description="Disordered" evidence="1">
    <location>
        <begin position="115"/>
        <end position="192"/>
    </location>
</feature>
<evidence type="ECO:0000313" key="3">
    <source>
        <dbReference type="EMBL" id="KAF2719065.1"/>
    </source>
</evidence>
<dbReference type="Proteomes" id="UP000799441">
    <property type="component" value="Unassembled WGS sequence"/>
</dbReference>
<gene>
    <name evidence="3" type="ORF">K431DRAFT_314432</name>
</gene>
<keyword evidence="2" id="KW-1133">Transmembrane helix</keyword>
<feature type="transmembrane region" description="Helical" evidence="2">
    <location>
        <begin position="385"/>
        <end position="409"/>
    </location>
</feature>